<dbReference type="NCBIfam" id="TIGR01409">
    <property type="entry name" value="TAT_signal_seq"/>
    <property type="match status" value="1"/>
</dbReference>
<dbReference type="InterPro" id="IPR006963">
    <property type="entry name" value="Mopterin_OxRdtase_4Fe-4S_dom"/>
</dbReference>
<dbReference type="Gene3D" id="3.40.50.740">
    <property type="match status" value="1"/>
</dbReference>
<keyword evidence="2" id="KW-0479">Metal-binding</keyword>
<dbReference type="eggNOG" id="COG0243">
    <property type="taxonomic scope" value="Bacteria"/>
</dbReference>
<dbReference type="Gene3D" id="2.40.40.20">
    <property type="match status" value="1"/>
</dbReference>
<keyword evidence="7" id="KW-1185">Reference proteome</keyword>
<evidence type="ECO:0000256" key="2">
    <source>
        <dbReference type="ARBA" id="ARBA00022723"/>
    </source>
</evidence>
<dbReference type="SMART" id="SM00926">
    <property type="entry name" value="Molybdop_Fe4S4"/>
    <property type="match status" value="1"/>
</dbReference>
<dbReference type="GO" id="GO:0046872">
    <property type="term" value="F:metal ion binding"/>
    <property type="evidence" value="ECO:0007669"/>
    <property type="project" value="UniProtKB-KW"/>
</dbReference>
<accession>L0FCG2</accession>
<dbReference type="PANTHER" id="PTHR43742:SF6">
    <property type="entry name" value="OXIDOREDUCTASE YYAE-RELATED"/>
    <property type="match status" value="1"/>
</dbReference>
<keyword evidence="4" id="KW-0411">Iron-sulfur</keyword>
<organism evidence="6 7">
    <name type="scientific">Desulfitobacterium dichloroeliminans (strain LMG P-21439 / DCA1)</name>
    <dbReference type="NCBI Taxonomy" id="871963"/>
    <lineage>
        <taxon>Bacteria</taxon>
        <taxon>Bacillati</taxon>
        <taxon>Bacillota</taxon>
        <taxon>Clostridia</taxon>
        <taxon>Eubacteriales</taxon>
        <taxon>Desulfitobacteriaceae</taxon>
        <taxon>Desulfitobacterium</taxon>
    </lineage>
</organism>
<dbReference type="Pfam" id="PF04879">
    <property type="entry name" value="Molybdop_Fe4S4"/>
    <property type="match status" value="1"/>
</dbReference>
<dbReference type="GO" id="GO:0016491">
    <property type="term" value="F:oxidoreductase activity"/>
    <property type="evidence" value="ECO:0007669"/>
    <property type="project" value="InterPro"/>
</dbReference>
<dbReference type="Pfam" id="PF10518">
    <property type="entry name" value="TAT_signal"/>
    <property type="match status" value="1"/>
</dbReference>
<dbReference type="GO" id="GO:0043546">
    <property type="term" value="F:molybdopterin cofactor binding"/>
    <property type="evidence" value="ECO:0007669"/>
    <property type="project" value="InterPro"/>
</dbReference>
<name>L0FCG2_DESDL</name>
<dbReference type="Proteomes" id="UP000010797">
    <property type="component" value="Chromosome"/>
</dbReference>
<dbReference type="KEGG" id="ddl:Desdi_2938"/>
<dbReference type="InterPro" id="IPR006657">
    <property type="entry name" value="MoPterin_dinucl-bd_dom"/>
</dbReference>
<dbReference type="SUPFAM" id="SSF50692">
    <property type="entry name" value="ADC-like"/>
    <property type="match status" value="1"/>
</dbReference>
<dbReference type="InterPro" id="IPR050612">
    <property type="entry name" value="Prok_Mopterin_Oxidored"/>
</dbReference>
<proteinExistence type="inferred from homology"/>
<dbReference type="Pfam" id="PF00384">
    <property type="entry name" value="Molybdopterin"/>
    <property type="match status" value="1"/>
</dbReference>
<dbReference type="Gene3D" id="3.40.50.12440">
    <property type="match status" value="2"/>
</dbReference>
<sequence length="971" mass="109127">MEKLSCIVAIPHLWLRQVVARIFEAARVKCHCVESMAELNQAVSDGEDRMVLVIVDVFSYTQYYRDIFAESKQKNPGLSILALVSTSNEGYRYELMTAGASAVVIKEEADEELFPALIKVLRDKKLNDAVARLLENQKQWITLIKEEVTELEKEEQKGALQSKLSRRTFLKASAVTAAATGAIAANPWGPGMKALVTASESPALVSEEKLVSSACRSNCFQSCRLNAHVRDGKLVKTTPAPWPDGEYTGCCLKGLSLVQRTYSPTRIKHPLRRVGERGEDKWEVISWDEAITEISEKFMDIQAKYGPKSLAFDIGSGNYGLVHGCLGIFNRLTNSIGCTKLNVCYDQATGYGADRVIGGSVWLWGNEPRTMMDAKTIIIWGSNPVYSQPQNWRILKEAQKNGTKVITIDPIYSATANKSDEYIPIVPGSDLMLALAMIKYIMDEDLIDVDFVKKRSTAPFLVRKDNGKVLRKSDFVSDIPAEEDDYYVWDSAANSPALLKEGPQDVAIEGAYTIQGVKVETVFTLLKNHVQEYTLEKASDYTKIPVEKIKDLVKAYVSGPTMIYTNYGIDHYQNGHLWSAAAFMMASLTGNIGVKGAGFTGLFVQNIPFNYVGMYVTNGKMADGTTLPQTEFYKAVRDQALEGKPYPIKAMYTTSSNSMSNWAQQNTWFTDILPNLEFNVVVDTELTDTARYADIVLPASFWFEVNDLRTAYNNPYIYMQEKAIEPLYESKPDAEIIAMIAHKMGLGQYFPKDMDDTDWIKVLLDSDDLRKMGITYDRLMEEKVVRGTGSAENPFVRGEAFFYTPTGRAQLYCENPLPRVNYGQDLTGIIEKERLPYFKPPGEAWRDNPLFAKYPLVFIQEHAKYRTHTQWYNVPLLRELDPEPLVKISREDAEIRGIKTGDIVEVFNDRGKAVVKAEVNDSISTGVISIPKGWQREQFIEGCFQELTNATSDPMAVNFAYFDCLVDVKKR</sequence>
<dbReference type="Gene3D" id="3.40.228.10">
    <property type="entry name" value="Dimethylsulfoxide Reductase, domain 2"/>
    <property type="match status" value="1"/>
</dbReference>
<feature type="domain" description="4Fe-4S Mo/W bis-MGD-type" evidence="5">
    <location>
        <begin position="208"/>
        <end position="265"/>
    </location>
</feature>
<dbReference type="OrthoDB" id="219031at2"/>
<comment type="similarity">
    <text evidence="1">Belongs to the prokaryotic molybdopterin-containing oxidoreductase family.</text>
</comment>
<dbReference type="InterPro" id="IPR009010">
    <property type="entry name" value="Asp_de-COase-like_dom_sf"/>
</dbReference>
<keyword evidence="3" id="KW-0408">Iron</keyword>
<evidence type="ECO:0000259" key="5">
    <source>
        <dbReference type="PROSITE" id="PS51669"/>
    </source>
</evidence>
<dbReference type="SUPFAM" id="SSF52172">
    <property type="entry name" value="CheY-like"/>
    <property type="match status" value="1"/>
</dbReference>
<reference evidence="7" key="1">
    <citation type="submission" date="2012-02" db="EMBL/GenBank/DDBJ databases">
        <title>Complete sequence of Desulfitobacterium dichloroeliminans LMG P-21439.</title>
        <authorList>
            <person name="Lucas S."/>
            <person name="Han J."/>
            <person name="Lapidus A."/>
            <person name="Cheng J.-F."/>
            <person name="Goodwin L."/>
            <person name="Pitluck S."/>
            <person name="Peters L."/>
            <person name="Ovchinnikova G."/>
            <person name="Teshima H."/>
            <person name="Detter J.C."/>
            <person name="Han C."/>
            <person name="Tapia R."/>
            <person name="Land M."/>
            <person name="Hauser L."/>
            <person name="Kyrpides N."/>
            <person name="Ivanova N."/>
            <person name="Pagani I."/>
            <person name="Kruse T."/>
            <person name="de Vos W.M."/>
            <person name="Boon N."/>
            <person name="Smidt H."/>
            <person name="Woyke T."/>
        </authorList>
    </citation>
    <scope>NUCLEOTIDE SEQUENCE [LARGE SCALE GENOMIC DNA]</scope>
    <source>
        <strain evidence="7">LMG P-21439 / DCA1</strain>
    </source>
</reference>
<gene>
    <name evidence="6" type="ordered locus">Desdi_2938</name>
</gene>
<dbReference type="Pfam" id="PF01568">
    <property type="entry name" value="Molydop_binding"/>
    <property type="match status" value="1"/>
</dbReference>
<dbReference type="RefSeq" id="WP_015263307.1">
    <property type="nucleotide sequence ID" value="NC_019903.1"/>
</dbReference>
<evidence type="ECO:0000313" key="7">
    <source>
        <dbReference type="Proteomes" id="UP000010797"/>
    </source>
</evidence>
<dbReference type="STRING" id="871963.Desdi_2938"/>
<dbReference type="PROSITE" id="PS51669">
    <property type="entry name" value="4FE4S_MOW_BIS_MGD"/>
    <property type="match status" value="1"/>
</dbReference>
<dbReference type="InterPro" id="IPR019546">
    <property type="entry name" value="TAT_signal_bac_arc"/>
</dbReference>
<evidence type="ECO:0000256" key="4">
    <source>
        <dbReference type="ARBA" id="ARBA00023014"/>
    </source>
</evidence>
<dbReference type="InterPro" id="IPR011006">
    <property type="entry name" value="CheY-like_superfamily"/>
</dbReference>
<dbReference type="SUPFAM" id="SSF53706">
    <property type="entry name" value="Formate dehydrogenase/DMSO reductase, domains 1-3"/>
    <property type="match status" value="1"/>
</dbReference>
<evidence type="ECO:0000256" key="3">
    <source>
        <dbReference type="ARBA" id="ARBA00023004"/>
    </source>
</evidence>
<dbReference type="GO" id="GO:0051536">
    <property type="term" value="F:iron-sulfur cluster binding"/>
    <property type="evidence" value="ECO:0007669"/>
    <property type="project" value="UniProtKB-KW"/>
</dbReference>
<dbReference type="InterPro" id="IPR006656">
    <property type="entry name" value="Mopterin_OxRdtase"/>
</dbReference>
<evidence type="ECO:0000256" key="1">
    <source>
        <dbReference type="ARBA" id="ARBA00010312"/>
    </source>
</evidence>
<protein>
    <submittedName>
        <fullName evidence="6">Anaerobic dehydrogenase, typically selenocysteine-containing</fullName>
    </submittedName>
</protein>
<dbReference type="EMBL" id="CP003344">
    <property type="protein sequence ID" value="AGA70346.1"/>
    <property type="molecule type" value="Genomic_DNA"/>
</dbReference>
<evidence type="ECO:0000313" key="6">
    <source>
        <dbReference type="EMBL" id="AGA70346.1"/>
    </source>
</evidence>
<dbReference type="HOGENOM" id="CLU_000422_13_3_9"/>
<dbReference type="PANTHER" id="PTHR43742">
    <property type="entry name" value="TRIMETHYLAMINE-N-OXIDE REDUCTASE"/>
    <property type="match status" value="1"/>
</dbReference>
<dbReference type="AlphaFoldDB" id="L0FCG2"/>
<dbReference type="Gene3D" id="3.40.50.2300">
    <property type="match status" value="1"/>
</dbReference>